<keyword evidence="1" id="KW-1133">Transmembrane helix</keyword>
<dbReference type="AlphaFoldDB" id="A0A6G5QKB2"/>
<sequence>MENKIINSVRGGFWTKPVIIFVLLLLLLIPLGFISSMVSDRAYVKRTAEESIMQPVGGTLRIEGVLISVPYKKQAAIYNENGVAAVSQTTEQIMIAPQSYELSTRLDPQYLKRGIFSVPVFNGEVALRAKFAPLNFEQLNIEESDVLLGEATLILGVGSKKTFTAFPALKANGQDLAQSFAPPKYSPFAQSVHYKLPANLANGGFELAGALSMQGGQSASFVPVGQDNKFDVKSSWSSPSFSGGWLPKSREVTSSGFNAQWEISGLSTSVPQAWIIDSGREMRFEGVEASFISPINNYSLIARCVTYAILFLAVPFLAIFLCEIYSRVRIHPIQYLLIGAADVLFYLLVLSFSEHISFLASYLIAAAAVCATILFYGSAIFRAHKWGVFIALVHAVSYCLLYGILQSEDYALLMGSVMIFAVIALVMYLTRKIDWYENGLNFK</sequence>
<dbReference type="GO" id="GO:0005886">
    <property type="term" value="C:plasma membrane"/>
    <property type="evidence" value="ECO:0007669"/>
    <property type="project" value="TreeGrafter"/>
</dbReference>
<feature type="transmembrane region" description="Helical" evidence="1">
    <location>
        <begin position="300"/>
        <end position="321"/>
    </location>
</feature>
<dbReference type="RefSeq" id="WP_004319781.1">
    <property type="nucleotide sequence ID" value="NZ_CP012543.1"/>
</dbReference>
<feature type="transmembrane region" description="Helical" evidence="1">
    <location>
        <begin position="386"/>
        <end position="405"/>
    </location>
</feature>
<dbReference type="PANTHER" id="PTHR30092">
    <property type="entry name" value="INNER MEMBRANE PROTEIN CRED"/>
    <property type="match status" value="1"/>
</dbReference>
<evidence type="ECO:0000313" key="2">
    <source>
        <dbReference type="EMBL" id="QCD45916.1"/>
    </source>
</evidence>
<evidence type="ECO:0000313" key="3">
    <source>
        <dbReference type="Proteomes" id="UP000502377"/>
    </source>
</evidence>
<feature type="transmembrane region" description="Helical" evidence="1">
    <location>
        <begin position="359"/>
        <end position="379"/>
    </location>
</feature>
<organism evidence="2 3">
    <name type="scientific">Campylobacter rectus</name>
    <name type="common">Wolinella recta</name>
    <dbReference type="NCBI Taxonomy" id="203"/>
    <lineage>
        <taxon>Bacteria</taxon>
        <taxon>Pseudomonadati</taxon>
        <taxon>Campylobacterota</taxon>
        <taxon>Epsilonproteobacteria</taxon>
        <taxon>Campylobacterales</taxon>
        <taxon>Campylobacteraceae</taxon>
        <taxon>Campylobacter</taxon>
    </lineage>
</organism>
<dbReference type="Pfam" id="PF06123">
    <property type="entry name" value="CreD"/>
    <property type="match status" value="1"/>
</dbReference>
<keyword evidence="1" id="KW-0472">Membrane</keyword>
<feature type="transmembrane region" description="Helical" evidence="1">
    <location>
        <begin position="411"/>
        <end position="430"/>
    </location>
</feature>
<name>A0A6G5QKB2_CAMRE</name>
<gene>
    <name evidence="2" type="ORF">CRECT_0216</name>
</gene>
<accession>A0A6G5QKB2</accession>
<dbReference type="InterPro" id="IPR010364">
    <property type="entry name" value="Uncharacterised_IM_CreD"/>
</dbReference>
<protein>
    <submittedName>
        <fullName evidence="2">Inner membrane protein, CreD family</fullName>
    </submittedName>
</protein>
<dbReference type="PANTHER" id="PTHR30092:SF0">
    <property type="entry name" value="INNER MEMBRANE PROTEIN CRED"/>
    <property type="match status" value="1"/>
</dbReference>
<keyword evidence="1" id="KW-0812">Transmembrane</keyword>
<feature type="transmembrane region" description="Helical" evidence="1">
    <location>
        <begin position="333"/>
        <end position="353"/>
    </location>
</feature>
<dbReference type="NCBIfam" id="NF008712">
    <property type="entry name" value="PRK11715.1-1"/>
    <property type="match status" value="1"/>
</dbReference>
<dbReference type="Proteomes" id="UP000502377">
    <property type="component" value="Chromosome"/>
</dbReference>
<dbReference type="KEGG" id="crx:CRECT_0216"/>
<dbReference type="PIRSF" id="PIRSF004548">
    <property type="entry name" value="CreD"/>
    <property type="match status" value="1"/>
</dbReference>
<evidence type="ECO:0000256" key="1">
    <source>
        <dbReference type="SAM" id="Phobius"/>
    </source>
</evidence>
<proteinExistence type="predicted"/>
<reference evidence="2 3" key="1">
    <citation type="submission" date="2016-07" db="EMBL/GenBank/DDBJ databases">
        <title>Comparative genomics of the Campylobacter concisus group.</title>
        <authorList>
            <person name="Miller W.G."/>
            <person name="Yee E."/>
            <person name="Chapman M.H."/>
            <person name="Huynh S."/>
            <person name="Bono J.L."/>
            <person name="On S.L.W."/>
            <person name="StLeger J."/>
            <person name="Foster G."/>
            <person name="Parker C.T."/>
        </authorList>
    </citation>
    <scope>NUCLEOTIDE SEQUENCE [LARGE SCALE GENOMIC DNA]</scope>
    <source>
        <strain evidence="2 3">ATCC 33238</strain>
    </source>
</reference>
<dbReference type="EMBL" id="CP012543">
    <property type="protein sequence ID" value="QCD45916.1"/>
    <property type="molecule type" value="Genomic_DNA"/>
</dbReference>